<dbReference type="Proteomes" id="UP000002195">
    <property type="component" value="Unassembled WGS sequence"/>
</dbReference>
<proteinExistence type="predicted"/>
<keyword evidence="2" id="KW-0813">Transport</keyword>
<reference evidence="7 8" key="1">
    <citation type="journal article" date="2005" name="Nature">
        <title>The genome of the social amoeba Dictyostelium discoideum.</title>
        <authorList>
            <consortium name="The Dictyostelium discoideum Sequencing Consortium"/>
            <person name="Eichinger L."/>
            <person name="Pachebat J.A."/>
            <person name="Glockner G."/>
            <person name="Rajandream M.A."/>
            <person name="Sucgang R."/>
            <person name="Berriman M."/>
            <person name="Song J."/>
            <person name="Olsen R."/>
            <person name="Szafranski K."/>
            <person name="Xu Q."/>
            <person name="Tunggal B."/>
            <person name="Kummerfeld S."/>
            <person name="Madera M."/>
            <person name="Konfortov B.A."/>
            <person name="Rivero F."/>
            <person name="Bankier A.T."/>
            <person name="Lehmann R."/>
            <person name="Hamlin N."/>
            <person name="Davies R."/>
            <person name="Gaudet P."/>
            <person name="Fey P."/>
            <person name="Pilcher K."/>
            <person name="Chen G."/>
            <person name="Saunders D."/>
            <person name="Sodergren E."/>
            <person name="Davis P."/>
            <person name="Kerhornou A."/>
            <person name="Nie X."/>
            <person name="Hall N."/>
            <person name="Anjard C."/>
            <person name="Hemphill L."/>
            <person name="Bason N."/>
            <person name="Farbrother P."/>
            <person name="Desany B."/>
            <person name="Just E."/>
            <person name="Morio T."/>
            <person name="Rost R."/>
            <person name="Churcher C."/>
            <person name="Cooper J."/>
            <person name="Haydock S."/>
            <person name="van Driessche N."/>
            <person name="Cronin A."/>
            <person name="Goodhead I."/>
            <person name="Muzny D."/>
            <person name="Mourier T."/>
            <person name="Pain A."/>
            <person name="Lu M."/>
            <person name="Harper D."/>
            <person name="Lindsay R."/>
            <person name="Hauser H."/>
            <person name="James K."/>
            <person name="Quiles M."/>
            <person name="Madan Babu M."/>
            <person name="Saito T."/>
            <person name="Buchrieser C."/>
            <person name="Wardroper A."/>
            <person name="Felder M."/>
            <person name="Thangavelu M."/>
            <person name="Johnson D."/>
            <person name="Knights A."/>
            <person name="Loulseged H."/>
            <person name="Mungall K."/>
            <person name="Oliver K."/>
            <person name="Price C."/>
            <person name="Quail M.A."/>
            <person name="Urushihara H."/>
            <person name="Hernandez J."/>
            <person name="Rabbinowitsch E."/>
            <person name="Steffen D."/>
            <person name="Sanders M."/>
            <person name="Ma J."/>
            <person name="Kohara Y."/>
            <person name="Sharp S."/>
            <person name="Simmonds M."/>
            <person name="Spiegler S."/>
            <person name="Tivey A."/>
            <person name="Sugano S."/>
            <person name="White B."/>
            <person name="Walker D."/>
            <person name="Woodward J."/>
            <person name="Winckler T."/>
            <person name="Tanaka Y."/>
            <person name="Shaulsky G."/>
            <person name="Schleicher M."/>
            <person name="Weinstock G."/>
            <person name="Rosenthal A."/>
            <person name="Cox E.C."/>
            <person name="Chisholm R.L."/>
            <person name="Gibbs R."/>
            <person name="Loomis W.F."/>
            <person name="Platzer M."/>
            <person name="Kay R.R."/>
            <person name="Williams J."/>
            <person name="Dear P.H."/>
            <person name="Noegel A.A."/>
            <person name="Barrell B."/>
            <person name="Kuspa A."/>
        </authorList>
    </citation>
    <scope>NUCLEOTIDE SEQUENCE [LARGE SCALE GENOMIC DNA]</scope>
    <source>
        <strain evidence="7 8">AX4</strain>
    </source>
</reference>
<gene>
    <name evidence="7" type="primary">cnrP</name>
    <name evidence="7" type="ORF">DDB_G0279327</name>
</gene>
<dbReference type="InParanoid" id="Q54WY2"/>
<dbReference type="Pfam" id="PF25018">
    <property type="entry name" value="HEAT_IPO9_c"/>
    <property type="match status" value="1"/>
</dbReference>
<dbReference type="RefSeq" id="XP_641795.1">
    <property type="nucleotide sequence ID" value="XM_636703.1"/>
</dbReference>
<dbReference type="eggNOG" id="KOG2274">
    <property type="taxonomic scope" value="Eukaryota"/>
</dbReference>
<dbReference type="OMA" id="NPDQYTI"/>
<dbReference type="FunFam" id="1.25.10.10:FF:001604">
    <property type="entry name" value="Putative countin receptor Cnr17"/>
    <property type="match status" value="1"/>
</dbReference>
<dbReference type="HOGENOM" id="CLU_008920_1_0_1"/>
<dbReference type="VEuPathDB" id="AmoebaDB:DDB_G0279327"/>
<dbReference type="GeneID" id="8621992"/>
<dbReference type="SMART" id="SM00913">
    <property type="entry name" value="IBN_N"/>
    <property type="match status" value="1"/>
</dbReference>
<dbReference type="InterPro" id="IPR011989">
    <property type="entry name" value="ARM-like"/>
</dbReference>
<dbReference type="PaxDb" id="44689-DDB0229883"/>
<dbReference type="InterPro" id="IPR056840">
    <property type="entry name" value="HEAT_IPO9_central"/>
</dbReference>
<dbReference type="GO" id="GO:0042393">
    <property type="term" value="F:histone binding"/>
    <property type="evidence" value="ECO:0000250"/>
    <property type="project" value="dictyBase"/>
</dbReference>
<dbReference type="Pfam" id="PF03810">
    <property type="entry name" value="IBN_N"/>
    <property type="match status" value="1"/>
</dbReference>
<feature type="compositionally biased region" description="Polar residues" evidence="5">
    <location>
        <begin position="980"/>
        <end position="989"/>
    </location>
</feature>
<dbReference type="KEGG" id="ddi:DDB_G0279327"/>
<dbReference type="PANTHER" id="PTHR10997:SF9">
    <property type="entry name" value="IMPORTIN-9"/>
    <property type="match status" value="1"/>
</dbReference>
<dbReference type="dictyBase" id="DDB_G0279327">
    <property type="gene designation" value="cnrP"/>
</dbReference>
<dbReference type="PhylomeDB" id="Q54WY2"/>
<evidence type="ECO:0000313" key="7">
    <source>
        <dbReference type="EMBL" id="EAL67812.1"/>
    </source>
</evidence>
<dbReference type="GO" id="GO:0006606">
    <property type="term" value="P:protein import into nucleus"/>
    <property type="evidence" value="ECO:0000250"/>
    <property type="project" value="dictyBase"/>
</dbReference>
<comment type="caution">
    <text evidence="7">The sequence shown here is derived from an EMBL/GenBank/DDBJ whole genome shotgun (WGS) entry which is preliminary data.</text>
</comment>
<dbReference type="AlphaFoldDB" id="Q54WY2"/>
<dbReference type="FunCoup" id="Q54WY2">
    <property type="interactions" value="677"/>
</dbReference>
<evidence type="ECO:0000256" key="5">
    <source>
        <dbReference type="SAM" id="MobiDB-lite"/>
    </source>
</evidence>
<dbReference type="GO" id="GO:0005635">
    <property type="term" value="C:nuclear envelope"/>
    <property type="evidence" value="ECO:0000318"/>
    <property type="project" value="GO_Central"/>
</dbReference>
<evidence type="ECO:0000256" key="3">
    <source>
        <dbReference type="ARBA" id="ARBA00022927"/>
    </source>
</evidence>
<dbReference type="STRING" id="44689.Q54WY2"/>
<accession>Q54WY2</accession>
<keyword evidence="4" id="KW-0539">Nucleus</keyword>
<evidence type="ECO:0000259" key="6">
    <source>
        <dbReference type="PROSITE" id="PS50166"/>
    </source>
</evidence>
<comment type="subcellular location">
    <subcellularLocation>
        <location evidence="1">Nucleus</location>
    </subcellularLocation>
</comment>
<feature type="compositionally biased region" description="Acidic residues" evidence="5">
    <location>
        <begin position="996"/>
        <end position="1012"/>
    </location>
</feature>
<dbReference type="InterPro" id="IPR001494">
    <property type="entry name" value="Importin-beta_N"/>
</dbReference>
<name>Q54WY2_DICDI</name>
<dbReference type="GlyGen" id="Q54WY2">
    <property type="glycosylation" value="2 sites"/>
</dbReference>
<dbReference type="PROSITE" id="PS50166">
    <property type="entry name" value="IMPORTIN_B_NT"/>
    <property type="match status" value="1"/>
</dbReference>
<organism evidence="7 8">
    <name type="scientific">Dictyostelium discoideum</name>
    <name type="common">Social amoeba</name>
    <dbReference type="NCBI Taxonomy" id="44689"/>
    <lineage>
        <taxon>Eukaryota</taxon>
        <taxon>Amoebozoa</taxon>
        <taxon>Evosea</taxon>
        <taxon>Eumycetozoa</taxon>
        <taxon>Dictyostelia</taxon>
        <taxon>Dictyosteliales</taxon>
        <taxon>Dictyosteliaceae</taxon>
        <taxon>Dictyostelium</taxon>
    </lineage>
</organism>
<dbReference type="SMR" id="Q54WY2"/>
<keyword evidence="3" id="KW-0653">Protein transport</keyword>
<dbReference type="InterPro" id="IPR016024">
    <property type="entry name" value="ARM-type_fold"/>
</dbReference>
<feature type="region of interest" description="Disordered" evidence="5">
    <location>
        <begin position="979"/>
        <end position="1026"/>
    </location>
</feature>
<dbReference type="GO" id="GO:0031267">
    <property type="term" value="F:small GTPase binding"/>
    <property type="evidence" value="ECO:0007669"/>
    <property type="project" value="InterPro"/>
</dbReference>
<keyword evidence="8" id="KW-1185">Reference proteome</keyword>
<dbReference type="SUPFAM" id="SSF48371">
    <property type="entry name" value="ARM repeat"/>
    <property type="match status" value="1"/>
</dbReference>
<evidence type="ECO:0000313" key="8">
    <source>
        <dbReference type="Proteomes" id="UP000002195"/>
    </source>
</evidence>
<dbReference type="Gene3D" id="1.25.10.10">
    <property type="entry name" value="Leucine-rich Repeat Variant"/>
    <property type="match status" value="1"/>
</dbReference>
<dbReference type="PANTHER" id="PTHR10997">
    <property type="entry name" value="IMPORTIN-7, 8, 11"/>
    <property type="match status" value="1"/>
</dbReference>
<feature type="domain" description="Importin N-terminal" evidence="6">
    <location>
        <begin position="24"/>
        <end position="131"/>
    </location>
</feature>
<dbReference type="GO" id="GO:0005829">
    <property type="term" value="C:cytosol"/>
    <property type="evidence" value="ECO:0000318"/>
    <property type="project" value="GO_Central"/>
</dbReference>
<evidence type="ECO:0000256" key="2">
    <source>
        <dbReference type="ARBA" id="ARBA00022448"/>
    </source>
</evidence>
<evidence type="ECO:0000256" key="1">
    <source>
        <dbReference type="ARBA" id="ARBA00004123"/>
    </source>
</evidence>
<dbReference type="EMBL" id="AAFI02000030">
    <property type="protein sequence ID" value="EAL67812.1"/>
    <property type="molecule type" value="Genomic_DNA"/>
</dbReference>
<protein>
    <submittedName>
        <fullName evidence="7">Importin 9</fullName>
    </submittedName>
</protein>
<sequence length="1110" mass="125826">MTITIENVIELINGLNDPKLNKHYENKLEEITNEIGFGVVLAKLASDKQFDMVHRQFSGILLKKYISKHWNEFNDSQSDEEGDDNLNEHEKIQLQQMKLQQQQQQQPKEYRVLTKEEKTEIKKLLSPCLSDPSSKIRTAIAMCIAKIGAYEWPHDWPELVDELIGCLNRVNNNDTNNNNNNDLLHGVIRCLELLCDPQDGNISEEQIEILIKQVYPVFSELLGKDIDPMIHIRIINVFRSTVTHLTYMKGVTKGLSKALFPFISTWVPIFTGHLSRVLDLGSPHINHYFTIMSAMVEIFTMLIQDFPKKTSKYIQEILPPIWTLFNNCYPIYEKVEINPVHGIVSNFVEEGITKIDRLVSSIFDFMQQIVSNQTLAPLFKPFLKPIFANSIQYMQMNYELVELWDSDPNLFLENEDDTTYTPRVVSTSLVQSMCETYKSEGSKYLFEVISETLIKAQEEKNKNSKNTNSWWKIREAALVALCDSSQQLSKIKQFDAVSFLSTNLIQDFQGTLNENDQGSLILRGRSLICASKFAKLVDPSISLPFFNQAVVLITQNIPVTLKLTAVMAIGSFAPKISAQSIVDYIPSTVQALISMINQLSEDSLLLVLDCIKMLVKIDKDITGKLEPLLIPHLSQAWINYGNDPMFSDALKEIFQIICACPKSYPGILQRMIPTLNIILSDYTNPMYNPIADSAADVLSLLIANVDQQIDSFLLDQLFSPILNILLTCDCQANRGILKASLCTLLPFVYKTSSDLLLKWTFTSASNTQSATPPTPTPTTTTINGLHGLFLVLRRVLFETDELVHVEVPSIISALLVKHSEIIGAQTVPLFESTLQAFYNCKLPSTKRAFSSVFARLIIQHKTTIIDYLAAIPGPNGNGSALVFVLNEWQKYHLEMTSKLENNVSVVAMCTLVSLNDPRLESINIDGRQIIPDRSTRDIRRKKSQYNGGLNEEWTKVNLFNKIMENLLETVKLEKEELAKNSNGTANSTPQDHHDSDEDYDDDEDEDDEDDEETTSKRYPNVDENGFAPAEEYAHMIDYAGDDDNDDLAQYLQDEFTEDAFEIISKSDPIYHIELLKYLSDFFTNLSKNSPSIFTIVAPLLNEFKLQSFGN</sequence>
<evidence type="ECO:0000256" key="4">
    <source>
        <dbReference type="ARBA" id="ARBA00023242"/>
    </source>
</evidence>